<sequence length="224" mass="24304">GGPGVRGVAAEQGAAAGEAGRLRPGGGLRGRRRRPRLPRRLRDRGATLRDPDPARPRRRHDPAARPWQRPHADARGGRQPRLYRGYPRRRPRAGPLDLQPLDQLPLGHALRLGAAANRPRREDGRPVPVQRETAAGPLGRRPPDDRAGVQGHRRRRGGYRGRGGQGQGRDAERRAGRPGVSHVGGGGSDSAGTGRAGRGRAHPRRDRLSGIPDRLGQGPKRHRV</sequence>
<evidence type="ECO:0000256" key="1">
    <source>
        <dbReference type="SAM" id="MobiDB-lite"/>
    </source>
</evidence>
<dbReference type="AlphaFoldDB" id="A0A6J4UIA6"/>
<dbReference type="EMBL" id="CADCWF010000113">
    <property type="protein sequence ID" value="CAA9551596.1"/>
    <property type="molecule type" value="Genomic_DNA"/>
</dbReference>
<protein>
    <submittedName>
        <fullName evidence="2">Pyridoxamine 5'-phosphate oxidase-related, FMN-binding</fullName>
    </submittedName>
</protein>
<feature type="non-terminal residue" evidence="2">
    <location>
        <position position="1"/>
    </location>
</feature>
<feature type="non-terminal residue" evidence="2">
    <location>
        <position position="224"/>
    </location>
</feature>
<feature type="compositionally biased region" description="Low complexity" evidence="1">
    <location>
        <begin position="93"/>
        <end position="106"/>
    </location>
</feature>
<feature type="region of interest" description="Disordered" evidence="1">
    <location>
        <begin position="1"/>
        <end position="224"/>
    </location>
</feature>
<organism evidence="2">
    <name type="scientific">uncultured Thermomicrobiales bacterium</name>
    <dbReference type="NCBI Taxonomy" id="1645740"/>
    <lineage>
        <taxon>Bacteria</taxon>
        <taxon>Pseudomonadati</taxon>
        <taxon>Thermomicrobiota</taxon>
        <taxon>Thermomicrobia</taxon>
        <taxon>Thermomicrobiales</taxon>
        <taxon>environmental samples</taxon>
    </lineage>
</organism>
<accession>A0A6J4UIA6</accession>
<proteinExistence type="predicted"/>
<reference evidence="2" key="1">
    <citation type="submission" date="2020-02" db="EMBL/GenBank/DDBJ databases">
        <authorList>
            <person name="Meier V. D."/>
        </authorList>
    </citation>
    <scope>NUCLEOTIDE SEQUENCE</scope>
    <source>
        <strain evidence="2">AVDCRST_MAG59</strain>
    </source>
</reference>
<feature type="compositionally biased region" description="Basic and acidic residues" evidence="1">
    <location>
        <begin position="43"/>
        <end position="55"/>
    </location>
</feature>
<feature type="compositionally biased region" description="Low complexity" evidence="1">
    <location>
        <begin position="1"/>
        <end position="19"/>
    </location>
</feature>
<feature type="compositionally biased region" description="Basic residues" evidence="1">
    <location>
        <begin position="29"/>
        <end position="42"/>
    </location>
</feature>
<gene>
    <name evidence="2" type="ORF">AVDCRST_MAG59-1803</name>
</gene>
<name>A0A6J4UIA6_9BACT</name>
<evidence type="ECO:0000313" key="2">
    <source>
        <dbReference type="EMBL" id="CAA9551596.1"/>
    </source>
</evidence>